<evidence type="ECO:0000313" key="2">
    <source>
        <dbReference type="Proteomes" id="UP001594351"/>
    </source>
</evidence>
<organism evidence="1 2">
    <name type="scientific">candidate division CSSED10-310 bacterium</name>
    <dbReference type="NCBI Taxonomy" id="2855610"/>
    <lineage>
        <taxon>Bacteria</taxon>
        <taxon>Bacteria division CSSED10-310</taxon>
    </lineage>
</organism>
<proteinExistence type="predicted"/>
<sequence length="328" mass="36932">MTVIFEHSLSTLTNLETLGGELEIVTWQEYPALRLEKGLALFPAHNIDEARIQVWILTEKPAYPGVAFRIFDRLNFELAYAVPHVSGQWDALQYDPVFHGSNTWQVYYGSSYQRPAQVPTGRWFLLQVDFSGQRAAISVDGQSPLVVERLAHPVRKGLCGLWAYHPAYFRSLSVTTCPEGAITSGSKPRSPDETVQAWFLEDFGVVTCEPNGVLNLNRYLPHSWGEVCLVRYFDKLEPGPVMFDLGFSDMVRLELDDQLIFEGTNTFKDFSNRAARGYAELGAFSRQHVVSAGHHCLTARLRMSEPYGWGLILAVLGDHIHWQPAALS</sequence>
<accession>A0ABV6YWU1</accession>
<reference evidence="1 2" key="1">
    <citation type="submission" date="2024-09" db="EMBL/GenBank/DDBJ databases">
        <title>Laminarin stimulates single cell rates of sulfate reduction while oxygen inhibits transcriptomic activity in coastal marine sediment.</title>
        <authorList>
            <person name="Lindsay M."/>
            <person name="Orcutt B."/>
            <person name="Emerson D."/>
            <person name="Stepanauskas R."/>
            <person name="D'Angelo T."/>
        </authorList>
    </citation>
    <scope>NUCLEOTIDE SEQUENCE [LARGE SCALE GENOMIC DNA]</scope>
    <source>
        <strain evidence="1">SAG AM-311-K15</strain>
    </source>
</reference>
<name>A0ABV6YWU1_UNCC1</name>
<dbReference type="EMBL" id="JBHPBY010000115">
    <property type="protein sequence ID" value="MFC1850672.1"/>
    <property type="molecule type" value="Genomic_DNA"/>
</dbReference>
<protein>
    <recommendedName>
        <fullName evidence="3">DUF1080 domain-containing protein</fullName>
    </recommendedName>
</protein>
<gene>
    <name evidence="1" type="ORF">ACFL27_10810</name>
</gene>
<keyword evidence="2" id="KW-1185">Reference proteome</keyword>
<comment type="caution">
    <text evidence="1">The sequence shown here is derived from an EMBL/GenBank/DDBJ whole genome shotgun (WGS) entry which is preliminary data.</text>
</comment>
<dbReference type="Proteomes" id="UP001594351">
    <property type="component" value="Unassembled WGS sequence"/>
</dbReference>
<evidence type="ECO:0008006" key="3">
    <source>
        <dbReference type="Google" id="ProtNLM"/>
    </source>
</evidence>
<evidence type="ECO:0000313" key="1">
    <source>
        <dbReference type="EMBL" id="MFC1850672.1"/>
    </source>
</evidence>